<feature type="compositionally biased region" description="Polar residues" evidence="7">
    <location>
        <begin position="726"/>
        <end position="739"/>
    </location>
</feature>
<evidence type="ECO:0000256" key="7">
    <source>
        <dbReference type="SAM" id="MobiDB-lite"/>
    </source>
</evidence>
<dbReference type="GO" id="GO:0000070">
    <property type="term" value="P:mitotic sister chromatid segregation"/>
    <property type="evidence" value="ECO:0007669"/>
    <property type="project" value="TreeGrafter"/>
</dbReference>
<evidence type="ECO:0000256" key="2">
    <source>
        <dbReference type="ARBA" id="ARBA00004584"/>
    </source>
</evidence>
<dbReference type="GO" id="GO:0034080">
    <property type="term" value="P:CENP-A containing chromatin assembly"/>
    <property type="evidence" value="ECO:0007669"/>
    <property type="project" value="TreeGrafter"/>
</dbReference>
<evidence type="ECO:0000256" key="4">
    <source>
        <dbReference type="ARBA" id="ARBA00022454"/>
    </source>
</evidence>
<evidence type="ECO:0000313" key="8">
    <source>
        <dbReference type="EMBL" id="CAL1613758.1"/>
    </source>
</evidence>
<reference evidence="8 9" key="1">
    <citation type="submission" date="2024-04" db="EMBL/GenBank/DDBJ databases">
        <authorList>
            <person name="Waldvogel A.-M."/>
            <person name="Schoenle A."/>
        </authorList>
    </citation>
    <scope>NUCLEOTIDE SEQUENCE [LARGE SCALE GENOMIC DNA]</scope>
</reference>
<evidence type="ECO:0000256" key="3">
    <source>
        <dbReference type="ARBA" id="ARBA00005470"/>
    </source>
</evidence>
<gene>
    <name evidence="8" type="ORF">KC01_LOCUS39914</name>
</gene>
<dbReference type="PANTHER" id="PTHR48208">
    <property type="entry name" value="CENTROMERE PROTEIN I"/>
    <property type="match status" value="1"/>
</dbReference>
<dbReference type="InterPro" id="IPR012485">
    <property type="entry name" value="CENP-I"/>
</dbReference>
<evidence type="ECO:0000256" key="6">
    <source>
        <dbReference type="ARBA" id="ARBA00023328"/>
    </source>
</evidence>
<dbReference type="Pfam" id="PF07778">
    <property type="entry name" value="CENP-I"/>
    <property type="match status" value="1"/>
</dbReference>
<comment type="similarity">
    <text evidence="3">Belongs to the CENP-I/CTF3 family.</text>
</comment>
<keyword evidence="5" id="KW-0539">Nucleus</keyword>
<feature type="region of interest" description="Disordered" evidence="7">
    <location>
        <begin position="1"/>
        <end position="45"/>
    </location>
</feature>
<dbReference type="AlphaFoldDB" id="A0AAV2MK34"/>
<organism evidence="8 9">
    <name type="scientific">Knipowitschia caucasica</name>
    <name type="common">Caucasian dwarf goby</name>
    <name type="synonym">Pomatoschistus caucasicus</name>
    <dbReference type="NCBI Taxonomy" id="637954"/>
    <lineage>
        <taxon>Eukaryota</taxon>
        <taxon>Metazoa</taxon>
        <taxon>Chordata</taxon>
        <taxon>Craniata</taxon>
        <taxon>Vertebrata</taxon>
        <taxon>Euteleostomi</taxon>
        <taxon>Actinopterygii</taxon>
        <taxon>Neopterygii</taxon>
        <taxon>Teleostei</taxon>
        <taxon>Neoteleostei</taxon>
        <taxon>Acanthomorphata</taxon>
        <taxon>Gobiaria</taxon>
        <taxon>Gobiiformes</taxon>
        <taxon>Gobioidei</taxon>
        <taxon>Gobiidae</taxon>
        <taxon>Gobiinae</taxon>
        <taxon>Knipowitschia</taxon>
    </lineage>
</organism>
<dbReference type="EMBL" id="OZ035830">
    <property type="protein sequence ID" value="CAL1613758.1"/>
    <property type="molecule type" value="Genomic_DNA"/>
</dbReference>
<comment type="subcellular location">
    <subcellularLocation>
        <location evidence="2">Chromosome</location>
        <location evidence="2">Centromere</location>
    </subcellularLocation>
    <subcellularLocation>
        <location evidence="1">Nucleus</location>
    </subcellularLocation>
</comment>
<feature type="region of interest" description="Disordered" evidence="7">
    <location>
        <begin position="726"/>
        <end position="752"/>
    </location>
</feature>
<evidence type="ECO:0008006" key="10">
    <source>
        <dbReference type="Google" id="ProtNLM"/>
    </source>
</evidence>
<dbReference type="GO" id="GO:0005634">
    <property type="term" value="C:nucleus"/>
    <property type="evidence" value="ECO:0007669"/>
    <property type="project" value="UniProtKB-SubCell"/>
</dbReference>
<sequence length="878" mass="98580">MFSNVEMAARLNASEASDSDQSSPGDQSSSTRSRNRSLRLAEKERRKNEADSFSLALKYFTEVKSGTPVVGNDDFERNLVCVEKTAYSKGLHPEAVSTMLEFAMSCRMGSSPCARVLKCLLPSSVVPQEAVVRAVVWLGISKIPVSTQILFVKWILTMFDLIDGKAQLRAIYGFIFNFVTDENLCPFICHLLYLLTRKESVRVYRVRKLLELQSKLGRQPFLLHLLSLYKVFCPELVTLSIPSRMKTGFKNYNSPWKAALVGVLKRNGSQVAQSINLLASASRKRKLGHMDLPVLAPAVNTQAVSESLCKNVVPLVQIQSFTQLLENIHQIELPAQMGSLLGSSLALQYLDCLQDESALLRMNFWLGYALHEEFLFFNNGGANQNSEEAQQFLEKLLSTQHFLQEGFSSTEAFLYKFLNVWDGALMRPQILGLMSNIPVIPSSHIGQLLFEPLIQLFFTSSLFFKCGLMECLNNMLLKWLTWHSVYALEDDLDISLNSHTSINMTLSGFKNSVMELVYFVGRLASVGLQGEDCHSLLLSFVLDFYETVCEMFLKYGLPLVVMPPPGVFYPALFATDPVSVDRLAYIMYRYKINLASAKYQEKRMEQAFHINRQTFLEFNHYAVLMVNCLWNSKMFGPGTGLELSESLLLKSKVPNYGASFHLVHHPAFLSYAVDFHQQCWPKRNDLDLNSIKQSKALGWYLEFLISQGFDGLKHFVESNISWQVTGGQGDSASTQTRGTPSPPSAPFPGQRSPDAALSFPPLLLHLFPRIHPPNSRSQAPEDTVAGVNARSQGCEAPEKDTLPYYRYYRASTPLFCTGVAAYLCLFTGQTSIPDPTPELVHLRPDNLPPQSKDREMVWKWVSSPCPSPPWLAPVSPSV</sequence>
<keyword evidence="4" id="KW-0158">Chromosome</keyword>
<dbReference type="GO" id="GO:0000939">
    <property type="term" value="C:inner kinetochore"/>
    <property type="evidence" value="ECO:0007669"/>
    <property type="project" value="TreeGrafter"/>
</dbReference>
<proteinExistence type="inferred from homology"/>
<protein>
    <recommendedName>
        <fullName evidence="10">Centromere protein I</fullName>
    </recommendedName>
</protein>
<name>A0AAV2MK34_KNICA</name>
<dbReference type="PANTHER" id="PTHR48208:SF2">
    <property type="entry name" value="CENTROMERE PROTEIN I"/>
    <property type="match status" value="1"/>
</dbReference>
<keyword evidence="6" id="KW-0137">Centromere</keyword>
<evidence type="ECO:0000313" key="9">
    <source>
        <dbReference type="Proteomes" id="UP001497482"/>
    </source>
</evidence>
<feature type="compositionally biased region" description="Low complexity" evidence="7">
    <location>
        <begin position="19"/>
        <end position="32"/>
    </location>
</feature>
<keyword evidence="9" id="KW-1185">Reference proteome</keyword>
<accession>A0AAV2MK34</accession>
<evidence type="ECO:0000256" key="1">
    <source>
        <dbReference type="ARBA" id="ARBA00004123"/>
    </source>
</evidence>
<evidence type="ECO:0000256" key="5">
    <source>
        <dbReference type="ARBA" id="ARBA00023242"/>
    </source>
</evidence>
<dbReference type="Proteomes" id="UP001497482">
    <property type="component" value="Chromosome 8"/>
</dbReference>